<dbReference type="GO" id="GO:0015889">
    <property type="term" value="P:cobalamin transport"/>
    <property type="evidence" value="ECO:0007669"/>
    <property type="project" value="InterPro"/>
</dbReference>
<dbReference type="OrthoDB" id="9440006at2759"/>
<dbReference type="InterPro" id="IPR027954">
    <property type="entry name" value="Transcobalamin-like_C"/>
</dbReference>
<dbReference type="Proteomes" id="UP000472268">
    <property type="component" value="Chromosome 14"/>
</dbReference>
<evidence type="ECO:0000256" key="3">
    <source>
        <dbReference type="ARBA" id="ARBA00022426"/>
    </source>
</evidence>
<evidence type="ECO:0000256" key="12">
    <source>
        <dbReference type="ARBA" id="ARBA00038518"/>
    </source>
</evidence>
<evidence type="ECO:0000256" key="6">
    <source>
        <dbReference type="ARBA" id="ARBA00022723"/>
    </source>
</evidence>
<comment type="subcellular location">
    <subcellularLocation>
        <location evidence="1">Secreted</location>
    </subcellularLocation>
</comment>
<evidence type="ECO:0000256" key="13">
    <source>
        <dbReference type="ARBA" id="ARBA00040958"/>
    </source>
</evidence>
<evidence type="ECO:0000256" key="14">
    <source>
        <dbReference type="ARBA" id="ARBA00041463"/>
    </source>
</evidence>
<evidence type="ECO:0000256" key="9">
    <source>
        <dbReference type="ARBA" id="ARBA00023157"/>
    </source>
</evidence>
<feature type="binding site" evidence="15">
    <location>
        <position position="294"/>
    </location>
    <ligand>
        <name>cyanocob(III)alamin</name>
        <dbReference type="ChEBI" id="CHEBI:17439"/>
    </ligand>
</feature>
<evidence type="ECO:0000256" key="15">
    <source>
        <dbReference type="PIRSR" id="PIRSR602157-1"/>
    </source>
</evidence>
<dbReference type="RefSeq" id="XP_029778411.1">
    <property type="nucleotide sequence ID" value="XM_029922551.1"/>
</dbReference>
<dbReference type="Pfam" id="PF14478">
    <property type="entry name" value="DUF4430"/>
    <property type="match status" value="1"/>
</dbReference>
<reference evidence="19" key="3">
    <citation type="submission" date="2025-09" db="UniProtKB">
        <authorList>
            <consortium name="Ensembl"/>
        </authorList>
    </citation>
    <scope>IDENTIFICATION</scope>
</reference>
<dbReference type="GO" id="GO:0031419">
    <property type="term" value="F:cobalamin binding"/>
    <property type="evidence" value="ECO:0007669"/>
    <property type="project" value="InterPro"/>
</dbReference>
<dbReference type="Pfam" id="PF01122">
    <property type="entry name" value="Cobalamin_bind"/>
    <property type="match status" value="1"/>
</dbReference>
<dbReference type="InterPro" id="IPR002157">
    <property type="entry name" value="Cbl-bd_prot"/>
</dbReference>
<dbReference type="PANTHER" id="PTHR10559:SF14">
    <property type="entry name" value="TRANSCOBALAMIN-2"/>
    <property type="match status" value="1"/>
</dbReference>
<dbReference type="OMA" id="QCVKDSG"/>
<keyword evidence="9 16" id="KW-1015">Disulfide bond</keyword>
<evidence type="ECO:0000256" key="2">
    <source>
        <dbReference type="ARBA" id="ARBA00006449"/>
    </source>
</evidence>
<keyword evidence="8" id="KW-0406">Ion transport</keyword>
<feature type="binding site" evidence="15">
    <location>
        <position position="430"/>
    </location>
    <ligand>
        <name>cyanocob(III)alamin</name>
        <dbReference type="ChEBI" id="CHEBI:17439"/>
    </ligand>
</feature>
<comment type="function">
    <text evidence="11">Primary vitamin B12-binding and transport protein. Delivers cobalamin to cells.</text>
</comment>
<evidence type="ECO:0000256" key="1">
    <source>
        <dbReference type="ARBA" id="ARBA00004613"/>
    </source>
</evidence>
<feature type="disulfide bond" evidence="16">
    <location>
        <begin position="21"/>
        <end position="270"/>
    </location>
</feature>
<feature type="binding site" evidence="15">
    <location>
        <position position="197"/>
    </location>
    <ligand>
        <name>cyanocob(III)alamin</name>
        <dbReference type="ChEBI" id="CHEBI:17439"/>
    </ligand>
</feature>
<accession>A0A673U8G4</accession>
<dbReference type="Gene3D" id="2.170.130.30">
    <property type="match status" value="1"/>
</dbReference>
<keyword evidence="10 15" id="KW-0170">Cobalt</keyword>
<dbReference type="CTD" id="6948"/>
<feature type="disulfide bond" evidence="16">
    <location>
        <begin position="165"/>
        <end position="208"/>
    </location>
</feature>
<proteinExistence type="inferred from homology"/>
<feature type="binding site" evidence="15">
    <location>
        <begin position="398"/>
        <end position="400"/>
    </location>
    <ligand>
        <name>cyanocob(III)alamin</name>
        <dbReference type="ChEBI" id="CHEBI:17439"/>
    </ligand>
</feature>
<comment type="similarity">
    <text evidence="2">Belongs to the eukaryotic cobalamin transport proteins family.</text>
</comment>
<feature type="binding site" evidence="15">
    <location>
        <position position="245"/>
    </location>
    <ligand>
        <name>cyanocob(III)alamin</name>
        <dbReference type="ChEBI" id="CHEBI:17439"/>
    </ligand>
</feature>
<keyword evidence="4" id="KW-0813">Transport</keyword>
<evidence type="ECO:0000256" key="4">
    <source>
        <dbReference type="ARBA" id="ARBA00022448"/>
    </source>
</evidence>
<feature type="signal peptide" evidence="17">
    <location>
        <begin position="1"/>
        <end position="18"/>
    </location>
</feature>
<dbReference type="GeneID" id="115278121"/>
<evidence type="ECO:0000313" key="19">
    <source>
        <dbReference type="Ensembl" id="ENSSSUP00005017592.1"/>
    </source>
</evidence>
<protein>
    <recommendedName>
        <fullName evidence="13">Transcobalamin-2</fullName>
    </recommendedName>
    <alternativeName>
        <fullName evidence="14">Transcobalamin II</fullName>
    </alternativeName>
</protein>
<evidence type="ECO:0000256" key="16">
    <source>
        <dbReference type="PIRSR" id="PIRSR602157-2"/>
    </source>
</evidence>
<reference evidence="19" key="2">
    <citation type="submission" date="2025-08" db="UniProtKB">
        <authorList>
            <consortium name="Ensembl"/>
        </authorList>
    </citation>
    <scope>IDENTIFICATION</scope>
</reference>
<dbReference type="Gene3D" id="1.50.10.20">
    <property type="match status" value="1"/>
</dbReference>
<name>A0A673U8G4_SURSU</name>
<evidence type="ECO:0000256" key="10">
    <source>
        <dbReference type="ARBA" id="ARBA00023285"/>
    </source>
</evidence>
<feature type="chain" id="PRO_5025597536" description="Transcobalamin-2" evidence="17">
    <location>
        <begin position="19"/>
        <end position="430"/>
    </location>
</feature>
<feature type="domain" description="Transcobalamin-like C-terminal" evidence="18">
    <location>
        <begin position="355"/>
        <end position="428"/>
    </location>
</feature>
<keyword evidence="20" id="KW-1185">Reference proteome</keyword>
<reference evidence="19 20" key="1">
    <citation type="submission" date="2019-05" db="EMBL/GenBank/DDBJ databases">
        <title>A Chromosome-scale Meerkat (S. suricatta) Genome Assembly.</title>
        <authorList>
            <person name="Dudchenko O."/>
            <person name="Lieberman Aiden E."/>
            <person name="Tung J."/>
            <person name="Barreiro L.B."/>
            <person name="Clutton-Brock T.H."/>
        </authorList>
    </citation>
    <scope>NUCLEOTIDE SEQUENCE [LARGE SCALE GENOMIC DNA]</scope>
</reference>
<evidence type="ECO:0000313" key="20">
    <source>
        <dbReference type="Proteomes" id="UP000472268"/>
    </source>
</evidence>
<evidence type="ECO:0000256" key="17">
    <source>
        <dbReference type="SAM" id="SignalP"/>
    </source>
</evidence>
<sequence>MGHLGAFLFLLGSLGALADICEIPQVDSKLVESLGQHLLPWMNWLSLEHLNPSIYVGLRLSNLQAGAREAFYLHILKLNYQHSLLGLTFSDDNSDSQDKPSMGQLALYLLALRANCELVEGRKGDRLVSQLKRFLEDEKKAIGHNNRGQPRTSYYQYGLGILALCVHQKRLHDSVVGKLLYAVEHEQHLHQGHLSVDTLAMAGLAFTCLEHSNLKPNQKHQITLAIRKVREKILKAQTPEGHFGNVYSTPLALQLLMKSSMHGVELGTACLKARAALLASLQDGAFQNALVISQLLPVLNGKSYVDLISPDCKAPRVMLEPVVETPSQTQQVIRVVLKVPSVSPQYINSISVPAGSSLEDVLKKAQKFRGFTYGTQNTLSGPFLTSVMGKTAGEREFWQLLRAPDTPLLQGIAEYTPKDGETIEMRLTSW</sequence>
<organism evidence="19 20">
    <name type="scientific">Suricata suricatta</name>
    <name type="common">Meerkat</name>
    <dbReference type="NCBI Taxonomy" id="37032"/>
    <lineage>
        <taxon>Eukaryota</taxon>
        <taxon>Metazoa</taxon>
        <taxon>Chordata</taxon>
        <taxon>Craniata</taxon>
        <taxon>Vertebrata</taxon>
        <taxon>Euteleostomi</taxon>
        <taxon>Mammalia</taxon>
        <taxon>Eutheria</taxon>
        <taxon>Laurasiatheria</taxon>
        <taxon>Carnivora</taxon>
        <taxon>Feliformia</taxon>
        <taxon>Herpestidae</taxon>
        <taxon>Suricata</taxon>
    </lineage>
</organism>
<dbReference type="GO" id="GO:0046872">
    <property type="term" value="F:metal ion binding"/>
    <property type="evidence" value="ECO:0007669"/>
    <property type="project" value="UniProtKB-KW"/>
</dbReference>
<gene>
    <name evidence="19" type="primary">TCN2</name>
</gene>
<dbReference type="PANTHER" id="PTHR10559">
    <property type="entry name" value="TRANSCOBALAMIN-1/GASTRIC INTRINSIC FACTOR"/>
    <property type="match status" value="1"/>
</dbReference>
<dbReference type="RefSeq" id="XP_029778409.1">
    <property type="nucleotide sequence ID" value="XM_029922549.1"/>
</dbReference>
<feature type="binding site" evidence="15">
    <location>
        <begin position="152"/>
        <end position="156"/>
    </location>
    <ligand>
        <name>cyanocob(III)alamin</name>
        <dbReference type="ChEBI" id="CHEBI:17439"/>
    </ligand>
</feature>
<evidence type="ECO:0000256" key="11">
    <source>
        <dbReference type="ARBA" id="ARBA00037184"/>
    </source>
</evidence>
<keyword evidence="5" id="KW-0964">Secreted</keyword>
<dbReference type="RefSeq" id="XP_029778410.1">
    <property type="nucleotide sequence ID" value="XM_029922550.1"/>
</dbReference>
<evidence type="ECO:0000256" key="7">
    <source>
        <dbReference type="ARBA" id="ARBA00022729"/>
    </source>
</evidence>
<evidence type="ECO:0000259" key="18">
    <source>
        <dbReference type="Pfam" id="PF14478"/>
    </source>
</evidence>
<evidence type="ECO:0000256" key="5">
    <source>
        <dbReference type="ARBA" id="ARBA00022525"/>
    </source>
</evidence>
<dbReference type="AlphaFoldDB" id="A0A673U8G4"/>
<dbReference type="GO" id="GO:0005615">
    <property type="term" value="C:extracellular space"/>
    <property type="evidence" value="ECO:0007669"/>
    <property type="project" value="TreeGrafter"/>
</dbReference>
<dbReference type="Ensembl" id="ENSSSUT00005020043.1">
    <property type="protein sequence ID" value="ENSSSUP00005017592.1"/>
    <property type="gene ID" value="ENSSSUG00005011323.1"/>
</dbReference>
<keyword evidence="6" id="KW-0479">Metal-binding</keyword>
<feature type="binding site" evidence="15">
    <location>
        <position position="408"/>
    </location>
    <ligand>
        <name>cyanocob(III)alamin</name>
        <dbReference type="ChEBI" id="CHEBI:17439"/>
    </ligand>
</feature>
<comment type="subunit">
    <text evidence="12">Interacts with CD320 (via LDL-receptor class A domains).</text>
</comment>
<keyword evidence="3" id="KW-0171">Cobalt transport</keyword>
<dbReference type="GO" id="GO:0006824">
    <property type="term" value="P:cobalt ion transport"/>
    <property type="evidence" value="ECO:0007669"/>
    <property type="project" value="UniProtKB-KW"/>
</dbReference>
<evidence type="ECO:0000256" key="8">
    <source>
        <dbReference type="ARBA" id="ARBA00023065"/>
    </source>
</evidence>
<dbReference type="InterPro" id="IPR051588">
    <property type="entry name" value="Cobalamin_Transport"/>
</dbReference>
<keyword evidence="7 17" id="KW-0732">Signal</keyword>